<accession>A0A383VCW6</accession>
<sequence>MAKSQRSSRQKALRTQRANRSAPWVAEAEAKRMEALQKCLESEPVPIVSSIPEAAADEEQQQRGREGGGSSGADAMAVEQQQPKSGKKKKGVKVGSSVLAGKRGVAKKKGAKTQAMLRAQFGKKTKKQRR</sequence>
<evidence type="ECO:0000313" key="1">
    <source>
        <dbReference type="EMBL" id="SZX62562.1"/>
    </source>
</evidence>
<protein>
    <submittedName>
        <fullName evidence="1">Uncharacterized protein</fullName>
    </submittedName>
</protein>
<gene>
    <name evidence="1" type="ORF">BQ4739_LOCUS3139</name>
</gene>
<dbReference type="AlphaFoldDB" id="A0A383VCW6"/>
<name>A0A383VCW6_TETOB</name>
<proteinExistence type="predicted"/>
<keyword evidence="2" id="KW-1185">Reference proteome</keyword>
<evidence type="ECO:0000313" key="2">
    <source>
        <dbReference type="Proteomes" id="UP000256970"/>
    </source>
</evidence>
<reference evidence="1 2" key="1">
    <citation type="submission" date="2016-10" db="EMBL/GenBank/DDBJ databases">
        <authorList>
            <person name="Cai Z."/>
        </authorList>
    </citation>
    <scope>NUCLEOTIDE SEQUENCE [LARGE SCALE GENOMIC DNA]</scope>
</reference>
<organism evidence="1 2">
    <name type="scientific">Tetradesmus obliquus</name>
    <name type="common">Green alga</name>
    <name type="synonym">Acutodesmus obliquus</name>
    <dbReference type="NCBI Taxonomy" id="3088"/>
    <lineage>
        <taxon>Eukaryota</taxon>
        <taxon>Viridiplantae</taxon>
        <taxon>Chlorophyta</taxon>
        <taxon>core chlorophytes</taxon>
        <taxon>Chlorophyceae</taxon>
        <taxon>CS clade</taxon>
        <taxon>Sphaeropleales</taxon>
        <taxon>Scenedesmaceae</taxon>
        <taxon>Tetradesmus</taxon>
    </lineage>
</organism>
<dbReference type="EMBL" id="FNXT01000240">
    <property type="protein sequence ID" value="SZX62562.1"/>
    <property type="molecule type" value="Genomic_DNA"/>
</dbReference>
<dbReference type="Proteomes" id="UP000256970">
    <property type="component" value="Unassembled WGS sequence"/>
</dbReference>